<dbReference type="RefSeq" id="WP_320056753.1">
    <property type="nucleotide sequence ID" value="NZ_JBMLNP010000058.1"/>
</dbReference>
<comment type="function">
    <text evidence="10">Part of the ABC transporter complex (TC 3.A.1.6.1) involved in sulfate/thiosulfate import.</text>
</comment>
<evidence type="ECO:0000256" key="7">
    <source>
        <dbReference type="ARBA" id="ARBA00023032"/>
    </source>
</evidence>
<evidence type="ECO:0000256" key="9">
    <source>
        <dbReference type="ARBA" id="ARBA00025323"/>
    </source>
</evidence>
<sequence length="308" mass="34208">MVGKQSIQFLFPVEYQTLMVTSVDQFKTQKPASNNPLKELWGRLSFPWVFTFSYLIFMLILPFAALITKSLTISPQEFWKIAFSPVAMSAYNITFVTALAAGAINGLMGTLIAWVLVRYSFTGKKLIDAAVDLPFALPTSVAGLVLATVYSDNGWIGQFFTPFGIKIAFTRVGVFIAMLFISLPFVVRTLQPVMQEMERETEEAAWSLGASQFQTFFKVLLPPLMPPILTGIALGFSRAVGEYGSVVIISSSIPFKDLIAPILVFQRLEQYDYVGATVVGTVLLMASLFLLLLINALQQWGRRYSMKS</sequence>
<feature type="transmembrane region" description="Helical" evidence="10">
    <location>
        <begin position="273"/>
        <end position="297"/>
    </location>
</feature>
<organism evidence="11">
    <name type="scientific">Planktothrix agardhii</name>
    <name type="common">Oscillatoria agardhii</name>
    <dbReference type="NCBI Taxonomy" id="1160"/>
    <lineage>
        <taxon>Bacteria</taxon>
        <taxon>Bacillati</taxon>
        <taxon>Cyanobacteriota</taxon>
        <taxon>Cyanophyceae</taxon>
        <taxon>Oscillatoriophycideae</taxon>
        <taxon>Oscillatoriales</taxon>
        <taxon>Microcoleaceae</taxon>
        <taxon>Planktothrix</taxon>
    </lineage>
</organism>
<evidence type="ECO:0000256" key="5">
    <source>
        <dbReference type="ARBA" id="ARBA00022692"/>
    </source>
</evidence>
<dbReference type="AlphaFoldDB" id="A0A1J1JLC7"/>
<keyword evidence="10" id="KW-0997">Cell inner membrane</keyword>
<evidence type="ECO:0000256" key="2">
    <source>
        <dbReference type="ARBA" id="ARBA00011779"/>
    </source>
</evidence>
<gene>
    <name evidence="11" type="primary">cysT</name>
    <name evidence="11" type="ORF">PLAM_3094</name>
</gene>
<comment type="function">
    <text evidence="9">Part of the ABC transporter complex CysAWTP (TC 3.A.1.6.1) involved in sulfate/thiosulfate import. Probably responsible for the translocation of the substrate across the membrane.</text>
</comment>
<feature type="transmembrane region" description="Helical" evidence="10">
    <location>
        <begin position="129"/>
        <end position="151"/>
    </location>
</feature>
<evidence type="ECO:0000256" key="10">
    <source>
        <dbReference type="RuleBase" id="RU366001"/>
    </source>
</evidence>
<name>A0A1J1JLC7_PLAAG</name>
<keyword evidence="5 10" id="KW-0812">Transmembrane</keyword>
<dbReference type="PANTHER" id="PTHR30406:SF8">
    <property type="entry name" value="SULFATE TRANSPORT SYSTEM PERMEASE PROTEIN CYST"/>
    <property type="match status" value="1"/>
</dbReference>
<dbReference type="Pfam" id="PF00528">
    <property type="entry name" value="BPD_transp_1"/>
    <property type="match status" value="1"/>
</dbReference>
<dbReference type="InterPro" id="IPR000515">
    <property type="entry name" value="MetI-like"/>
</dbReference>
<dbReference type="InterPro" id="IPR035906">
    <property type="entry name" value="MetI-like_sf"/>
</dbReference>
<comment type="subunit">
    <text evidence="2">The complex is composed of two ATP-binding proteins (CysA), two transmembrane proteins (CysT and CysW) and a solute-binding protein (CysP).</text>
</comment>
<comment type="subcellular location">
    <subcellularLocation>
        <location evidence="1 10">Cell inner membrane</location>
        <topology evidence="1 10">Multi-pass membrane protein</topology>
    </subcellularLocation>
</comment>
<dbReference type="InterPro" id="IPR011865">
    <property type="entry name" value="CysT_permease"/>
</dbReference>
<keyword evidence="7 10" id="KW-0764">Sulfate transport</keyword>
<proteinExistence type="inferred from homology"/>
<dbReference type="NCBIfam" id="TIGR00969">
    <property type="entry name" value="3a0106s02"/>
    <property type="match status" value="1"/>
</dbReference>
<keyword evidence="4" id="KW-1003">Cell membrane</keyword>
<feature type="transmembrane region" description="Helical" evidence="10">
    <location>
        <begin position="88"/>
        <end position="117"/>
    </location>
</feature>
<feature type="transmembrane region" description="Helical" evidence="10">
    <location>
        <begin position="163"/>
        <end position="187"/>
    </location>
</feature>
<evidence type="ECO:0000256" key="8">
    <source>
        <dbReference type="ARBA" id="ARBA00023136"/>
    </source>
</evidence>
<protein>
    <recommendedName>
        <fullName evidence="10">Sulfate transport system permease protein CysT</fullName>
    </recommendedName>
</protein>
<evidence type="ECO:0000256" key="6">
    <source>
        <dbReference type="ARBA" id="ARBA00022989"/>
    </source>
</evidence>
<accession>A0A1J1JLC7</accession>
<dbReference type="FunFam" id="1.10.3720.10:FF:000004">
    <property type="entry name" value="Sulfate transport system permease protein CysT"/>
    <property type="match status" value="1"/>
</dbReference>
<evidence type="ECO:0000313" key="11">
    <source>
        <dbReference type="EMBL" id="CUM61060.1"/>
    </source>
</evidence>
<comment type="caution">
    <text evidence="10">Lacks conserved residue(s) required for the propagation of feature annotation.</text>
</comment>
<dbReference type="Gene3D" id="1.10.3720.10">
    <property type="entry name" value="MetI-like"/>
    <property type="match status" value="1"/>
</dbReference>
<dbReference type="CDD" id="cd06261">
    <property type="entry name" value="TM_PBP2"/>
    <property type="match status" value="1"/>
</dbReference>
<evidence type="ECO:0000256" key="1">
    <source>
        <dbReference type="ARBA" id="ARBA00004429"/>
    </source>
</evidence>
<evidence type="ECO:0000256" key="4">
    <source>
        <dbReference type="ARBA" id="ARBA00022475"/>
    </source>
</evidence>
<feature type="transmembrane region" description="Helical" evidence="10">
    <location>
        <begin position="46"/>
        <end position="68"/>
    </location>
</feature>
<reference evidence="11" key="1">
    <citation type="submission" date="2015-09" db="EMBL/GenBank/DDBJ databases">
        <authorList>
            <person name="Jackson K.R."/>
            <person name="Lunt B.L."/>
            <person name="Fisher J.N.B."/>
            <person name="Gardner A.V."/>
            <person name="Bailey M.E."/>
            <person name="Deus L.M."/>
            <person name="Earl A.S."/>
            <person name="Gibby P.D."/>
            <person name="Hartmann K.A."/>
            <person name="Liu J.E."/>
            <person name="Manci A.M."/>
            <person name="Nielsen D.A."/>
            <person name="Solomon M.B."/>
            <person name="Breakwell D.P."/>
            <person name="Burnett S.H."/>
            <person name="Grose J.H."/>
        </authorList>
    </citation>
    <scope>NUCLEOTIDE SEQUENCE</scope>
    <source>
        <strain evidence="11">7805</strain>
    </source>
</reference>
<dbReference type="SUPFAM" id="SSF161098">
    <property type="entry name" value="MetI-like"/>
    <property type="match status" value="1"/>
</dbReference>
<keyword evidence="6 10" id="KW-1133">Transmembrane helix</keyword>
<dbReference type="InterPro" id="IPR005667">
    <property type="entry name" value="Sulph_transpt2"/>
</dbReference>
<evidence type="ECO:0000256" key="3">
    <source>
        <dbReference type="ARBA" id="ARBA00022448"/>
    </source>
</evidence>
<dbReference type="PANTHER" id="PTHR30406">
    <property type="entry name" value="SULFATE TRANSPORT SYSTEM PERMEASE PROTEIN"/>
    <property type="match status" value="1"/>
</dbReference>
<keyword evidence="8 10" id="KW-0472">Membrane</keyword>
<keyword evidence="3 10" id="KW-0813">Transport</keyword>
<comment type="similarity">
    <text evidence="10">Belongs to the binding-protein-dependent transport system permease family. CysTW subfamily.</text>
</comment>
<dbReference type="GO" id="GO:0015419">
    <property type="term" value="F:ABC-type sulfate transporter activity"/>
    <property type="evidence" value="ECO:0007669"/>
    <property type="project" value="UniProtKB-UniRule"/>
</dbReference>
<dbReference type="PROSITE" id="PS50928">
    <property type="entry name" value="ABC_TM1"/>
    <property type="match status" value="1"/>
</dbReference>
<dbReference type="GO" id="GO:0005886">
    <property type="term" value="C:plasma membrane"/>
    <property type="evidence" value="ECO:0007669"/>
    <property type="project" value="UniProtKB-SubCell"/>
</dbReference>
<dbReference type="EMBL" id="LO018304">
    <property type="protein sequence ID" value="CUM61060.1"/>
    <property type="molecule type" value="Genomic_DNA"/>
</dbReference>
<dbReference type="NCBIfam" id="TIGR02139">
    <property type="entry name" value="permease_CysT"/>
    <property type="match status" value="1"/>
</dbReference>